<dbReference type="STRING" id="497965.Cyan7822_4870"/>
<feature type="coiled-coil region" evidence="1">
    <location>
        <begin position="114"/>
        <end position="148"/>
    </location>
</feature>
<dbReference type="Proteomes" id="UP000008206">
    <property type="component" value="Chromosome"/>
</dbReference>
<dbReference type="RefSeq" id="WP_013324799.1">
    <property type="nucleotide sequence ID" value="NC_014501.1"/>
</dbReference>
<dbReference type="AlphaFoldDB" id="E0UGE2"/>
<proteinExistence type="predicted"/>
<evidence type="ECO:0000313" key="3">
    <source>
        <dbReference type="Proteomes" id="UP000008206"/>
    </source>
</evidence>
<dbReference type="KEGG" id="cyj:Cyan7822_4870"/>
<dbReference type="EMBL" id="CP002198">
    <property type="protein sequence ID" value="ADN16761.1"/>
    <property type="molecule type" value="Genomic_DNA"/>
</dbReference>
<protein>
    <submittedName>
        <fullName evidence="2">Response regulator receiver protein</fullName>
    </submittedName>
</protein>
<keyword evidence="3" id="KW-1185">Reference proteome</keyword>
<organism evidence="2 3">
    <name type="scientific">Gloeothece verrucosa (strain PCC 7822)</name>
    <name type="common">Cyanothece sp. (strain PCC 7822)</name>
    <dbReference type="NCBI Taxonomy" id="497965"/>
    <lineage>
        <taxon>Bacteria</taxon>
        <taxon>Bacillati</taxon>
        <taxon>Cyanobacteriota</taxon>
        <taxon>Cyanophyceae</taxon>
        <taxon>Oscillatoriophycideae</taxon>
        <taxon>Chroococcales</taxon>
        <taxon>Aphanothecaceae</taxon>
        <taxon>Gloeothece</taxon>
        <taxon>Gloeothece verrucosa</taxon>
    </lineage>
</organism>
<name>E0UGE2_GLOV7</name>
<reference evidence="3" key="1">
    <citation type="journal article" date="2011" name="MBio">
        <title>Novel metabolic attributes of the genus Cyanothece, comprising a group of unicellular nitrogen-fixing Cyanobacteria.</title>
        <authorList>
            <person name="Bandyopadhyay A."/>
            <person name="Elvitigala T."/>
            <person name="Welsh E."/>
            <person name="Stockel J."/>
            <person name="Liberton M."/>
            <person name="Min H."/>
            <person name="Sherman L.A."/>
            <person name="Pakrasi H.B."/>
        </authorList>
    </citation>
    <scope>NUCLEOTIDE SEQUENCE [LARGE SCALE GENOMIC DNA]</scope>
    <source>
        <strain evidence="3">PCC 7822</strain>
    </source>
</reference>
<dbReference type="InterPro" id="IPR011006">
    <property type="entry name" value="CheY-like_superfamily"/>
</dbReference>
<dbReference type="eggNOG" id="COG3706">
    <property type="taxonomic scope" value="Bacteria"/>
</dbReference>
<keyword evidence="1" id="KW-0175">Coiled coil</keyword>
<dbReference type="SUPFAM" id="SSF52172">
    <property type="entry name" value="CheY-like"/>
    <property type="match status" value="1"/>
</dbReference>
<dbReference type="HOGENOM" id="CLU_1719307_0_0_3"/>
<sequence length="152" mass="17695">MNLILLLIAHSENRRLLAQLLSQHYQIILFSPEKGLEEHFDLCIVDGVALNEYRTHLQARINQEKPVFLPVLLLTTQQQAKRVTAGLWQIVDDLLIMPVEKIELLARIATLLRSRQLSIELKKARQELNTSQQELRQLKEELDKLNQLFPDI</sequence>
<gene>
    <name evidence="2" type="ordered locus">Cyan7822_4870</name>
</gene>
<dbReference type="Gene3D" id="3.40.50.2300">
    <property type="match status" value="1"/>
</dbReference>
<accession>E0UGE2</accession>
<dbReference type="OrthoDB" id="509491at2"/>
<evidence type="ECO:0000313" key="2">
    <source>
        <dbReference type="EMBL" id="ADN16761.1"/>
    </source>
</evidence>
<evidence type="ECO:0000256" key="1">
    <source>
        <dbReference type="SAM" id="Coils"/>
    </source>
</evidence>